<name>A0A0A8ZDK9_ARUDO</name>
<evidence type="ECO:0000313" key="1">
    <source>
        <dbReference type="EMBL" id="JAD32957.1"/>
    </source>
</evidence>
<sequence>MCGYGARSVEGSVRFLQKILVTIFQPRGSPRTEAPPMLCRTQETRWWF</sequence>
<proteinExistence type="predicted"/>
<reference evidence="1" key="1">
    <citation type="submission" date="2014-09" db="EMBL/GenBank/DDBJ databases">
        <authorList>
            <person name="Magalhaes I.L.F."/>
            <person name="Oliveira U."/>
            <person name="Santos F.R."/>
            <person name="Vidigal T.H.D.A."/>
            <person name="Brescovit A.D."/>
            <person name="Santos A.J."/>
        </authorList>
    </citation>
    <scope>NUCLEOTIDE SEQUENCE</scope>
    <source>
        <tissue evidence="1">Shoot tissue taken approximately 20 cm above the soil surface</tissue>
    </source>
</reference>
<protein>
    <submittedName>
        <fullName evidence="1">Uncharacterized protein</fullName>
    </submittedName>
</protein>
<dbReference type="EMBL" id="GBRH01264938">
    <property type="protein sequence ID" value="JAD32957.1"/>
    <property type="molecule type" value="Transcribed_RNA"/>
</dbReference>
<dbReference type="AlphaFoldDB" id="A0A0A8ZDK9"/>
<accession>A0A0A8ZDK9</accession>
<reference evidence="1" key="2">
    <citation type="journal article" date="2015" name="Data Brief">
        <title>Shoot transcriptome of the giant reed, Arundo donax.</title>
        <authorList>
            <person name="Barrero R.A."/>
            <person name="Guerrero F.D."/>
            <person name="Moolhuijzen P."/>
            <person name="Goolsby J.A."/>
            <person name="Tidwell J."/>
            <person name="Bellgard S.E."/>
            <person name="Bellgard M.I."/>
        </authorList>
    </citation>
    <scope>NUCLEOTIDE SEQUENCE</scope>
    <source>
        <tissue evidence="1">Shoot tissue taken approximately 20 cm above the soil surface</tissue>
    </source>
</reference>
<organism evidence="1">
    <name type="scientific">Arundo donax</name>
    <name type="common">Giant reed</name>
    <name type="synonym">Donax arundinaceus</name>
    <dbReference type="NCBI Taxonomy" id="35708"/>
    <lineage>
        <taxon>Eukaryota</taxon>
        <taxon>Viridiplantae</taxon>
        <taxon>Streptophyta</taxon>
        <taxon>Embryophyta</taxon>
        <taxon>Tracheophyta</taxon>
        <taxon>Spermatophyta</taxon>
        <taxon>Magnoliopsida</taxon>
        <taxon>Liliopsida</taxon>
        <taxon>Poales</taxon>
        <taxon>Poaceae</taxon>
        <taxon>PACMAD clade</taxon>
        <taxon>Arundinoideae</taxon>
        <taxon>Arundineae</taxon>
        <taxon>Arundo</taxon>
    </lineage>
</organism>